<proteinExistence type="predicted"/>
<reference evidence="1" key="1">
    <citation type="journal article" date="2020" name="Nature">
        <title>Giant virus diversity and host interactions through global metagenomics.</title>
        <authorList>
            <person name="Schulz F."/>
            <person name="Roux S."/>
            <person name="Paez-Espino D."/>
            <person name="Jungbluth S."/>
            <person name="Walsh D.A."/>
            <person name="Denef V.J."/>
            <person name="McMahon K.D."/>
            <person name="Konstantinidis K.T."/>
            <person name="Eloe-Fadrosh E.A."/>
            <person name="Kyrpides N.C."/>
            <person name="Woyke T."/>
        </authorList>
    </citation>
    <scope>NUCLEOTIDE SEQUENCE</scope>
    <source>
        <strain evidence="1">GVMAG-M-3300001348-25</strain>
    </source>
</reference>
<evidence type="ECO:0000313" key="1">
    <source>
        <dbReference type="EMBL" id="QHT28095.1"/>
    </source>
</evidence>
<accession>A0A6C0EL80</accession>
<protein>
    <submittedName>
        <fullName evidence="1">Uncharacterized protein</fullName>
    </submittedName>
</protein>
<name>A0A6C0EL80_9ZZZZ</name>
<dbReference type="AlphaFoldDB" id="A0A6C0EL80"/>
<sequence>MEMNQASQNTTLSDDMSYIYNEDIEEKTQDFIPILWDLEYEEDYGERLDVLYALFDEQINNMGEYTKNSNFKHFAKTLKMLIIDKVNDDNKQYALECIIDTYSDP</sequence>
<dbReference type="EMBL" id="MN738852">
    <property type="protein sequence ID" value="QHT28095.1"/>
    <property type="molecule type" value="Genomic_DNA"/>
</dbReference>
<organism evidence="1">
    <name type="scientific">viral metagenome</name>
    <dbReference type="NCBI Taxonomy" id="1070528"/>
    <lineage>
        <taxon>unclassified sequences</taxon>
        <taxon>metagenomes</taxon>
        <taxon>organismal metagenomes</taxon>
    </lineage>
</organism>